<feature type="region of interest" description="Disordered" evidence="1">
    <location>
        <begin position="183"/>
        <end position="204"/>
    </location>
</feature>
<reference evidence="2 3" key="1">
    <citation type="submission" date="2019-04" db="EMBL/GenBank/DDBJ databases">
        <authorList>
            <consortium name="Pathogen Informatics"/>
        </authorList>
    </citation>
    <scope>NUCLEOTIDE SEQUENCE [LARGE SCALE GENOMIC DNA]</scope>
    <source>
        <strain evidence="2 3">NCTC9239</strain>
    </source>
</reference>
<proteinExistence type="predicted"/>
<evidence type="ECO:0000256" key="1">
    <source>
        <dbReference type="SAM" id="MobiDB-lite"/>
    </source>
</evidence>
<keyword evidence="3" id="KW-1185">Reference proteome</keyword>
<sequence length="204" mass="21921">MTLLMKSEFAKRHGVGASAVSNWARKGLLVFGEDPMRPGKQLVDAEKSDLLVRGSIDQTRGRPRSAEAALVEAGEAPATAPARAATMTGAEAVRMEEARERIIGRRIDNEKALGNLVSLGEVERRTAERGRMIRERVQATVRNLAERLAAETDPRTITSLLSAELDAVFARLADDIESEASAEAQADVALAGLDEEADEEAEAA</sequence>
<organism evidence="2 3">
    <name type="scientific">Brevundimonas vancanneytii</name>
    <dbReference type="NCBI Taxonomy" id="1325724"/>
    <lineage>
        <taxon>Bacteria</taxon>
        <taxon>Pseudomonadati</taxon>
        <taxon>Pseudomonadota</taxon>
        <taxon>Alphaproteobacteria</taxon>
        <taxon>Caulobacterales</taxon>
        <taxon>Caulobacteraceae</taxon>
        <taxon>Brevundimonas</taxon>
    </lineage>
</organism>
<feature type="compositionally biased region" description="Acidic residues" evidence="1">
    <location>
        <begin position="193"/>
        <end position="204"/>
    </location>
</feature>
<dbReference type="KEGG" id="bvy:NCTC9239_00099"/>
<dbReference type="EMBL" id="LR588407">
    <property type="protein sequence ID" value="VTO10671.1"/>
    <property type="molecule type" value="Genomic_DNA"/>
</dbReference>
<dbReference type="Proteomes" id="UP000309952">
    <property type="component" value="Chromosome"/>
</dbReference>
<accession>A0A4P1JSP3</accession>
<name>A0A4P1JSP3_9CAUL</name>
<feature type="compositionally biased region" description="Low complexity" evidence="1">
    <location>
        <begin position="183"/>
        <end position="192"/>
    </location>
</feature>
<evidence type="ECO:0000313" key="3">
    <source>
        <dbReference type="Proteomes" id="UP000309952"/>
    </source>
</evidence>
<dbReference type="AlphaFoldDB" id="A0A4P1JSP3"/>
<evidence type="ECO:0000313" key="2">
    <source>
        <dbReference type="EMBL" id="VTO10671.1"/>
    </source>
</evidence>
<protein>
    <recommendedName>
        <fullName evidence="4">Terminase small subunit</fullName>
    </recommendedName>
</protein>
<dbReference type="RefSeq" id="WP_138140633.1">
    <property type="nucleotide sequence ID" value="NZ_LR588407.1"/>
</dbReference>
<gene>
    <name evidence="2" type="ORF">NCTC9239_00099</name>
</gene>
<evidence type="ECO:0008006" key="4">
    <source>
        <dbReference type="Google" id="ProtNLM"/>
    </source>
</evidence>